<dbReference type="Pfam" id="PF00497">
    <property type="entry name" value="SBP_bac_3"/>
    <property type="match status" value="2"/>
</dbReference>
<dbReference type="PANTHER" id="PTHR35936">
    <property type="entry name" value="MEMBRANE-BOUND LYTIC MUREIN TRANSGLYCOSYLASE F"/>
    <property type="match status" value="1"/>
</dbReference>
<dbReference type="SUPFAM" id="SSF55073">
    <property type="entry name" value="Nucleotide cyclase"/>
    <property type="match status" value="1"/>
</dbReference>
<keyword evidence="2" id="KW-1133">Transmembrane helix</keyword>
<keyword evidence="4" id="KW-0808">Transferase</keyword>
<dbReference type="InterPro" id="IPR029787">
    <property type="entry name" value="Nucleotide_cyclase"/>
</dbReference>
<dbReference type="CDD" id="cd01949">
    <property type="entry name" value="GGDEF"/>
    <property type="match status" value="1"/>
</dbReference>
<proteinExistence type="predicted"/>
<dbReference type="SMART" id="SM00267">
    <property type="entry name" value="GGDEF"/>
    <property type="match status" value="1"/>
</dbReference>
<name>A0A0D5LVK6_MAREN</name>
<keyword evidence="2" id="KW-0472">Membrane</keyword>
<dbReference type="PATRIC" id="fig|1486262.3.peg.1706"/>
<dbReference type="SUPFAM" id="SSF53850">
    <property type="entry name" value="Periplasmic binding protein-like II"/>
    <property type="match status" value="3"/>
</dbReference>
<feature type="transmembrane region" description="Helical" evidence="2">
    <location>
        <begin position="751"/>
        <end position="772"/>
    </location>
</feature>
<dbReference type="KEGG" id="mey:TM49_08250"/>
<keyword evidence="5" id="KW-1185">Reference proteome</keyword>
<dbReference type="HOGENOM" id="CLU_012092_0_0_5"/>
<keyword evidence="1" id="KW-0732">Signal</keyword>
<accession>A0A0D5LVK6</accession>
<evidence type="ECO:0000256" key="2">
    <source>
        <dbReference type="SAM" id="Phobius"/>
    </source>
</evidence>
<dbReference type="EMBL" id="CP010803">
    <property type="protein sequence ID" value="AJY48041.1"/>
    <property type="molecule type" value="Genomic_DNA"/>
</dbReference>
<evidence type="ECO:0000313" key="4">
    <source>
        <dbReference type="EMBL" id="AJY48041.1"/>
    </source>
</evidence>
<protein>
    <submittedName>
        <fullName evidence="4">Histidine kinase</fullName>
    </submittedName>
</protein>
<dbReference type="STRING" id="1486262.TM49_08250"/>
<dbReference type="PROSITE" id="PS50887">
    <property type="entry name" value="GGDEF"/>
    <property type="match status" value="1"/>
</dbReference>
<evidence type="ECO:0000313" key="5">
    <source>
        <dbReference type="Proteomes" id="UP000032611"/>
    </source>
</evidence>
<dbReference type="SMART" id="SM00062">
    <property type="entry name" value="PBPb"/>
    <property type="match status" value="3"/>
</dbReference>
<dbReference type="Gene3D" id="3.30.70.270">
    <property type="match status" value="1"/>
</dbReference>
<dbReference type="Gene3D" id="3.40.190.10">
    <property type="entry name" value="Periplasmic binding protein-like II"/>
    <property type="match status" value="6"/>
</dbReference>
<dbReference type="InterPro" id="IPR001638">
    <property type="entry name" value="Solute-binding_3/MltF_N"/>
</dbReference>
<dbReference type="GO" id="GO:0016301">
    <property type="term" value="F:kinase activity"/>
    <property type="evidence" value="ECO:0007669"/>
    <property type="project" value="UniProtKB-KW"/>
</dbReference>
<sequence>MSFFASLSPARAGDLDLSDAERAWIAAHPVASVGVVADNDPYSFYRNGNILGWTVDVIDRIGTMTGLDFRPRMGSWSEIYRQFQDGGLDAIADISLTPGRSQFITFTEPYHLRRTVLYENVDHPLAKPVTIEEMRGKRIGIIRDIYYADSLRKLGIEPVEYATYRDLMAAVAFGWVDAVLAAEMTGNFFVRENGFTNVANVGVAPLTAVALEDFRLGVLTEDGDSDRKMLAGILDKAVNALSQETLDAITTRWLSYRTERSMSTGPLRLLPEEQAFIEEAPPLKIGFMSDYEPFSYLDNGQGKGFAEDITQYIASATGLVFEPVYDNWPNLLQRFRDGELDLVTNISYTPERAEYTLFSNLYHRIPTAVFMRSGAGPYRNLTDLQDRSIGIPRDIYYADTVRSRFTDVHEYDSQAALMQALADGEVDVALTALSNGNAIIRQLGLINIQIGGEFLMDGVEREDLRYGISPRYPYLLSIIDHALESIPLSRWEEMERRWLGPPIAGMERSHDLLDQDERRYLANKGPLRVCVDPEAPPYTTLDRTGSFDGAVAELLDLLAEHGDFRRQIETHPLDDDKGSDAMGCDVLPFVARENMQNSRFDLATPYLDVALAVASPLQAPFIDSMRDLAGQKVGVVPSHVPRELLANRYPDVELVEIDSERQGLRDVAAGRLDAILGPLDSIAYLIAGMDMNDVKISGRIPERIEITIATTPDEPQLGRIFDKLIVNLDPAAVESILGRQKLAPFKRTVDYRLLFAILAAGIVVLVLFLYWVRKLRSLNRALNNANSLLHQASITDTLTRLYNRGHFIAHAEMAFEECRRAEIRFTLAMIDVDHFKPINDRKGHIFGDQCLVHLAAILREHFQRQGDLVARYGGEEFIAQTTGGEPEGIHAFLDALRMKVSASPSTDDPTVERLTISVGFHSAIPRDEESLEDFIREADDRLYEAKRSGRDRVIGNGC</sequence>
<dbReference type="FunFam" id="3.30.70.270:FF:000001">
    <property type="entry name" value="Diguanylate cyclase domain protein"/>
    <property type="match status" value="1"/>
</dbReference>
<feature type="domain" description="GGDEF" evidence="3">
    <location>
        <begin position="823"/>
        <end position="958"/>
    </location>
</feature>
<dbReference type="InterPro" id="IPR000160">
    <property type="entry name" value="GGDEF_dom"/>
</dbReference>
<keyword evidence="4" id="KW-0418">Kinase</keyword>
<reference evidence="4 5" key="1">
    <citation type="journal article" date="2015" name="Genome Announc.">
        <title>Complete genome sequence of Martelella endophytica YC6887, which has antifungal activity associated with a halophyte.</title>
        <authorList>
            <person name="Khan A."/>
            <person name="Khan H."/>
            <person name="Chung E.J."/>
            <person name="Hossain M.T."/>
            <person name="Chung Y.R."/>
        </authorList>
    </citation>
    <scope>NUCLEOTIDE SEQUENCE [LARGE SCALE GENOMIC DNA]</scope>
    <source>
        <strain evidence="4">YC6887</strain>
    </source>
</reference>
<organism evidence="4 5">
    <name type="scientific">Martelella endophytica</name>
    <dbReference type="NCBI Taxonomy" id="1486262"/>
    <lineage>
        <taxon>Bacteria</taxon>
        <taxon>Pseudomonadati</taxon>
        <taxon>Pseudomonadota</taxon>
        <taxon>Alphaproteobacteria</taxon>
        <taxon>Hyphomicrobiales</taxon>
        <taxon>Aurantimonadaceae</taxon>
        <taxon>Martelella</taxon>
    </lineage>
</organism>
<dbReference type="AlphaFoldDB" id="A0A0D5LVK6"/>
<keyword evidence="2" id="KW-0812">Transmembrane</keyword>
<evidence type="ECO:0000259" key="3">
    <source>
        <dbReference type="PROSITE" id="PS50887"/>
    </source>
</evidence>
<dbReference type="Proteomes" id="UP000032611">
    <property type="component" value="Chromosome"/>
</dbReference>
<dbReference type="CDD" id="cd01007">
    <property type="entry name" value="PBP2_BvgS_HisK_like"/>
    <property type="match status" value="2"/>
</dbReference>
<evidence type="ECO:0000256" key="1">
    <source>
        <dbReference type="ARBA" id="ARBA00022729"/>
    </source>
</evidence>
<gene>
    <name evidence="4" type="ORF">TM49_08250</name>
</gene>
<dbReference type="NCBIfam" id="TIGR00254">
    <property type="entry name" value="GGDEF"/>
    <property type="match status" value="1"/>
</dbReference>
<dbReference type="InterPro" id="IPR043128">
    <property type="entry name" value="Rev_trsase/Diguanyl_cyclase"/>
</dbReference>
<dbReference type="Pfam" id="PF00990">
    <property type="entry name" value="GGDEF"/>
    <property type="match status" value="1"/>
</dbReference>